<dbReference type="EMBL" id="CATOUU010000132">
    <property type="protein sequence ID" value="CAI9917506.1"/>
    <property type="molecule type" value="Genomic_DNA"/>
</dbReference>
<organism evidence="1">
    <name type="scientific">Hexamita inflata</name>
    <dbReference type="NCBI Taxonomy" id="28002"/>
    <lineage>
        <taxon>Eukaryota</taxon>
        <taxon>Metamonada</taxon>
        <taxon>Diplomonadida</taxon>
        <taxon>Hexamitidae</taxon>
        <taxon>Hexamitinae</taxon>
        <taxon>Hexamita</taxon>
    </lineage>
</organism>
<evidence type="ECO:0000313" key="2">
    <source>
        <dbReference type="EMBL" id="CAL6076635.1"/>
    </source>
</evidence>
<protein>
    <submittedName>
        <fullName evidence="2">Hypothetical_protein</fullName>
    </submittedName>
</protein>
<dbReference type="AlphaFoldDB" id="A0AA86NEA5"/>
<keyword evidence="3" id="KW-1185">Reference proteome</keyword>
<sequence length="109" mass="12729">MEAKGYQLTIFTDIFADDIQISHDPNVDKDMVLMELSELLQPLGLELALEKCSSTRMVVKSPFCDSASSFMQQLQCIQFKQLFYFILWDIQFALRQMKTNAIIDYQLQY</sequence>
<gene>
    <name evidence="1" type="ORF">HINF_LOCUS5151</name>
    <name evidence="2" type="ORF">HINF_LOCUS57786</name>
</gene>
<name>A0AA86NEA5_9EUKA</name>
<dbReference type="EMBL" id="CAXDID020000320">
    <property type="protein sequence ID" value="CAL6076635.1"/>
    <property type="molecule type" value="Genomic_DNA"/>
</dbReference>
<reference evidence="2 3" key="2">
    <citation type="submission" date="2024-07" db="EMBL/GenBank/DDBJ databases">
        <authorList>
            <person name="Akdeniz Z."/>
        </authorList>
    </citation>
    <scope>NUCLEOTIDE SEQUENCE [LARGE SCALE GENOMIC DNA]</scope>
</reference>
<evidence type="ECO:0000313" key="3">
    <source>
        <dbReference type="Proteomes" id="UP001642409"/>
    </source>
</evidence>
<evidence type="ECO:0000313" key="1">
    <source>
        <dbReference type="EMBL" id="CAI9917506.1"/>
    </source>
</evidence>
<comment type="caution">
    <text evidence="1">The sequence shown here is derived from an EMBL/GenBank/DDBJ whole genome shotgun (WGS) entry which is preliminary data.</text>
</comment>
<proteinExistence type="predicted"/>
<dbReference type="Proteomes" id="UP001642409">
    <property type="component" value="Unassembled WGS sequence"/>
</dbReference>
<reference evidence="1" key="1">
    <citation type="submission" date="2023-06" db="EMBL/GenBank/DDBJ databases">
        <authorList>
            <person name="Kurt Z."/>
        </authorList>
    </citation>
    <scope>NUCLEOTIDE SEQUENCE</scope>
</reference>
<accession>A0AA86NEA5</accession>